<gene>
    <name evidence="1" type="ORF">UFOPK2510_00708</name>
</gene>
<dbReference type="Pfam" id="PF25680">
    <property type="entry name" value="Mom"/>
    <property type="match status" value="1"/>
</dbReference>
<reference evidence="1" key="1">
    <citation type="submission" date="2020-05" db="EMBL/GenBank/DDBJ databases">
        <authorList>
            <person name="Chiriac C."/>
            <person name="Salcher M."/>
            <person name="Ghai R."/>
            <person name="Kavagutti S V."/>
        </authorList>
    </citation>
    <scope>NUCLEOTIDE SEQUENCE</scope>
</reference>
<accession>A0A6J6P3N4</accession>
<protein>
    <submittedName>
        <fullName evidence="1">Unannotated protein</fullName>
    </submittedName>
</protein>
<dbReference type="InterPro" id="IPR057895">
    <property type="entry name" value="Mom"/>
</dbReference>
<proteinExistence type="predicted"/>
<name>A0A6J6P3N4_9ZZZZ</name>
<dbReference type="AlphaFoldDB" id="A0A6J6P3N4"/>
<dbReference type="EMBL" id="CAEZXO010000004">
    <property type="protein sequence ID" value="CAB4691285.1"/>
    <property type="molecule type" value="Genomic_DNA"/>
</dbReference>
<organism evidence="1">
    <name type="scientific">freshwater metagenome</name>
    <dbReference type="NCBI Taxonomy" id="449393"/>
    <lineage>
        <taxon>unclassified sequences</taxon>
        <taxon>metagenomes</taxon>
        <taxon>ecological metagenomes</taxon>
    </lineage>
</organism>
<evidence type="ECO:0000313" key="1">
    <source>
        <dbReference type="EMBL" id="CAB4691285.1"/>
    </source>
</evidence>
<sequence>MNQPGPIAQSLMSASLFDTKKTSDLPLRQRVGLEIADLKEATKVIVENHYLHRGRTMGQIAYWITLDGHRCGVFLFALPRLSVNFRGHGPMNLVELARMWLHPDVQGLTITDSRGVEHTFAVGTAAVGASLRRIRHDWHGKYPHLPLITACVSWADDVHHEGTIYRASNFTEVGKSGGSLHGTSKRKGGGRDQAHADYVHPKSAFLFDYPKALSEKQLETARNDWEGIRPKRSKKKIEAEALKKLEAESPTTEVATPVEDAQLAFEIGTESIEEVAS</sequence>